<accession>A0A168NJV7</accession>
<feature type="binding site" evidence="2">
    <location>
        <position position="420"/>
    </location>
    <ligand>
        <name>substrate</name>
    </ligand>
</feature>
<dbReference type="CDD" id="cd09123">
    <property type="entry name" value="PLDc_Tdp1_2"/>
    <property type="match status" value="1"/>
</dbReference>
<evidence type="ECO:0000256" key="3">
    <source>
        <dbReference type="SAM" id="MobiDB-lite"/>
    </source>
</evidence>
<evidence type="ECO:0008006" key="6">
    <source>
        <dbReference type="Google" id="ProtNLM"/>
    </source>
</evidence>
<dbReference type="GO" id="GO:0006281">
    <property type="term" value="P:DNA repair"/>
    <property type="evidence" value="ECO:0007669"/>
    <property type="project" value="InterPro"/>
</dbReference>
<dbReference type="VEuPathDB" id="FungiDB:MUCCIDRAFT_182993"/>
<name>A0A168NJV7_MUCCL</name>
<evidence type="ECO:0000256" key="2">
    <source>
        <dbReference type="PIRSR" id="PIRSR610347-2"/>
    </source>
</evidence>
<evidence type="ECO:0000313" key="4">
    <source>
        <dbReference type="EMBL" id="OAD06371.1"/>
    </source>
</evidence>
<dbReference type="STRING" id="747725.A0A168NJV7"/>
<sequence length="515" mass="57945">MSDDEERQQIARAMALSLEGLEAQFSQEQQEQHDMKAAIAASLGKTVNQLTARDMLMADSSLSTSINSNSNNKRPREEETSSSYPVHRIVKRFDNSEARFWNGTVKLTYVKGFVGPDYIRFEDIIQKRNLKKALVTAFVCSMDFINEHFPLDVNVCIVTHGRPATKKQVHSHRIIIQPPLKDSKYGVFHPKLMLLFHATSVRVVIGSANLERYDYEELENVVFIQDFPKMNQPSASISSMPRFARDICDLLDHMQVPASVKDELLNYNFDNAKAHIVASVSGVFEGDSEYRKYGHTRLADIVQNMVGSTRNTKDEMPKVEMQTSSLGSLSLFYLNELYRSFCGIPAYKDGKATPTVTQKNQLPPISIIYPSLDTVESSRLGPPGAGTICLSTSTWRKDTFPKQVMCDAISQRQGTLMHSKYIIATLPTNTASSSAQTATGNLKGWMYCGSHNATVSAWGKFTVARDTKRPKMNISNWELGVVLPLYDDSQYPAPYLRPAPRYQPSQQAWTQNMEY</sequence>
<gene>
    <name evidence="4" type="ORF">MUCCIDRAFT_182993</name>
</gene>
<dbReference type="Gene3D" id="3.30.870.10">
    <property type="entry name" value="Endonuclease Chain A"/>
    <property type="match status" value="2"/>
</dbReference>
<evidence type="ECO:0000256" key="1">
    <source>
        <dbReference type="PIRSR" id="PIRSR610347-1"/>
    </source>
</evidence>
<reference evidence="4 5" key="1">
    <citation type="submission" date="2015-06" db="EMBL/GenBank/DDBJ databases">
        <title>Expansion of signal transduction pathways in fungi by whole-genome duplication.</title>
        <authorList>
            <consortium name="DOE Joint Genome Institute"/>
            <person name="Corrochano L.M."/>
            <person name="Kuo A."/>
            <person name="Marcet-Houben M."/>
            <person name="Polaino S."/>
            <person name="Salamov A."/>
            <person name="Villalobos J.M."/>
            <person name="Alvarez M.I."/>
            <person name="Avalos J."/>
            <person name="Benito E.P."/>
            <person name="Benoit I."/>
            <person name="Burger G."/>
            <person name="Camino L.P."/>
            <person name="Canovas D."/>
            <person name="Cerda-Olmedo E."/>
            <person name="Cheng J.-F."/>
            <person name="Dominguez A."/>
            <person name="Elias M."/>
            <person name="Eslava A.P."/>
            <person name="Glaser F."/>
            <person name="Grimwood J."/>
            <person name="Gutierrez G."/>
            <person name="Heitman J."/>
            <person name="Henrissat B."/>
            <person name="Iturriaga E.A."/>
            <person name="Lang B.F."/>
            <person name="Lavin J.L."/>
            <person name="Lee S."/>
            <person name="Li W."/>
            <person name="Lindquist E."/>
            <person name="Lopez-Garcia S."/>
            <person name="Luque E.M."/>
            <person name="Marcos A.T."/>
            <person name="Martin J."/>
            <person name="Mccluskey K."/>
            <person name="Medina H.R."/>
            <person name="Miralles-Duran A."/>
            <person name="Miyazaki A."/>
            <person name="Munoz-Torres E."/>
            <person name="Oguiza J.A."/>
            <person name="Ohm R."/>
            <person name="Olmedo M."/>
            <person name="Orejas M."/>
            <person name="Ortiz-Castellanos L."/>
            <person name="Pisabarro A.G."/>
            <person name="Rodriguez-Romero J."/>
            <person name="Ruiz-Herrera J."/>
            <person name="Ruiz-Vazquez R."/>
            <person name="Sanz C."/>
            <person name="Schackwitz W."/>
            <person name="Schmutz J."/>
            <person name="Shahriari M."/>
            <person name="Shelest E."/>
            <person name="Silva-Franco F."/>
            <person name="Soanes D."/>
            <person name="Syed K."/>
            <person name="Tagua V.G."/>
            <person name="Talbot N.J."/>
            <person name="Thon M."/>
            <person name="De Vries R.P."/>
            <person name="Wiebenga A."/>
            <person name="Yadav J.S."/>
            <person name="Braun E.L."/>
            <person name="Baker S."/>
            <person name="Garre V."/>
            <person name="Horwitz B."/>
            <person name="Torres-Martinez S."/>
            <person name="Idnurm A."/>
            <person name="Herrera-Estrella A."/>
            <person name="Gabaldon T."/>
            <person name="Grigoriev I.V."/>
        </authorList>
    </citation>
    <scope>NUCLEOTIDE SEQUENCE [LARGE SCALE GENOMIC DNA]</scope>
    <source>
        <strain evidence="4 5">CBS 277.49</strain>
    </source>
</reference>
<feature type="binding site" evidence="2">
    <location>
        <position position="191"/>
    </location>
    <ligand>
        <name>substrate</name>
    </ligand>
</feature>
<dbReference type="GO" id="GO:0008081">
    <property type="term" value="F:phosphoric diester hydrolase activity"/>
    <property type="evidence" value="ECO:0007669"/>
    <property type="project" value="InterPro"/>
</dbReference>
<proteinExistence type="predicted"/>
<keyword evidence="5" id="KW-1185">Reference proteome</keyword>
<protein>
    <recommendedName>
        <fullName evidence="6">PLD phosphodiesterase domain-containing protein</fullName>
    </recommendedName>
</protein>
<feature type="active site" description="Nucleophile" evidence="1">
    <location>
        <position position="189"/>
    </location>
</feature>
<feature type="active site" description="Proton donor/acceptor" evidence="1">
    <location>
        <position position="418"/>
    </location>
</feature>
<dbReference type="InterPro" id="IPR010347">
    <property type="entry name" value="Tdp1"/>
</dbReference>
<feature type="region of interest" description="Disordered" evidence="3">
    <location>
        <begin position="61"/>
        <end position="83"/>
    </location>
</feature>
<dbReference type="SUPFAM" id="SSF56024">
    <property type="entry name" value="Phospholipase D/nuclease"/>
    <property type="match status" value="2"/>
</dbReference>
<evidence type="ECO:0000313" key="5">
    <source>
        <dbReference type="Proteomes" id="UP000077051"/>
    </source>
</evidence>
<dbReference type="Proteomes" id="UP000077051">
    <property type="component" value="Unassembled WGS sequence"/>
</dbReference>
<dbReference type="Pfam" id="PF06087">
    <property type="entry name" value="Tyr-DNA_phospho"/>
    <property type="match status" value="1"/>
</dbReference>
<dbReference type="PANTHER" id="PTHR12415:SF3">
    <property type="entry name" value="OS04G0403400 PROTEIN"/>
    <property type="match status" value="1"/>
</dbReference>
<dbReference type="PANTHER" id="PTHR12415">
    <property type="entry name" value="TYROSYL-DNA PHOSPHODIESTERASE 1"/>
    <property type="match status" value="1"/>
</dbReference>
<dbReference type="CDD" id="cd09122">
    <property type="entry name" value="PLDc_Tdp1_1"/>
    <property type="match status" value="1"/>
</dbReference>
<organism evidence="4 5">
    <name type="scientific">Mucor lusitanicus CBS 277.49</name>
    <dbReference type="NCBI Taxonomy" id="747725"/>
    <lineage>
        <taxon>Eukaryota</taxon>
        <taxon>Fungi</taxon>
        <taxon>Fungi incertae sedis</taxon>
        <taxon>Mucoromycota</taxon>
        <taxon>Mucoromycotina</taxon>
        <taxon>Mucoromycetes</taxon>
        <taxon>Mucorales</taxon>
        <taxon>Mucorineae</taxon>
        <taxon>Mucoraceae</taxon>
        <taxon>Mucor</taxon>
    </lineage>
</organism>
<dbReference type="AlphaFoldDB" id="A0A168NJV7"/>
<dbReference type="GO" id="GO:0005634">
    <property type="term" value="C:nucleus"/>
    <property type="evidence" value="ECO:0007669"/>
    <property type="project" value="InterPro"/>
</dbReference>
<dbReference type="EMBL" id="AMYB01000002">
    <property type="protein sequence ID" value="OAD06371.1"/>
    <property type="molecule type" value="Genomic_DNA"/>
</dbReference>
<feature type="compositionally biased region" description="Low complexity" evidence="3">
    <location>
        <begin position="61"/>
        <end position="72"/>
    </location>
</feature>
<comment type="caution">
    <text evidence="4">The sequence shown here is derived from an EMBL/GenBank/DDBJ whole genome shotgun (WGS) entry which is preliminary data.</text>
</comment>
<dbReference type="OrthoDB" id="47785at2759"/>